<keyword evidence="2 5" id="KW-0812">Transmembrane</keyword>
<dbReference type="SUPFAM" id="SSF81321">
    <property type="entry name" value="Family A G protein-coupled receptor-like"/>
    <property type="match status" value="1"/>
</dbReference>
<dbReference type="EMBL" id="AFYH01089100">
    <property type="status" value="NOT_ANNOTATED_CDS"/>
    <property type="molecule type" value="Genomic_DNA"/>
</dbReference>
<dbReference type="Pfam" id="PF00001">
    <property type="entry name" value="7tm_1"/>
    <property type="match status" value="1"/>
</dbReference>
<dbReference type="HOGENOM" id="CLU_932361_0_0_1"/>
<reference evidence="9" key="1">
    <citation type="submission" date="2011-08" db="EMBL/GenBank/DDBJ databases">
        <title>The draft genome of Latimeria chalumnae.</title>
        <authorList>
            <person name="Di Palma F."/>
            <person name="Alfoldi J."/>
            <person name="Johnson J."/>
            <person name="Berlin A."/>
            <person name="Gnerre S."/>
            <person name="Jaffe D."/>
            <person name="MacCallum I."/>
            <person name="Young S."/>
            <person name="Walker B.J."/>
            <person name="Lander E."/>
            <person name="Lindblad-Toh K."/>
        </authorList>
    </citation>
    <scope>NUCLEOTIDE SEQUENCE [LARGE SCALE GENOMIC DNA]</scope>
    <source>
        <strain evidence="9">Wild caught</strain>
    </source>
</reference>
<sequence>SPPPLGTMNETDPLESASSALIQIPLCALAALYSALMVAFLGYAFARKPRLREQWRYVLFSVLSLSQGVYFVARLVQVCLSFFQKAATCLDCAALFMIQRTATMAEMTALTAMSVDRYLAICWPLRYGAIFTSLKIWHLMAGFCFCSAITPSSIFIVRVCFLAKRGLLWRTIPCSKNAFNQLGVSGTVSVSLESVQFGLYVLIIFASYFLVLKEGVSSRSVSLENARARRTILLHMVHLGFYLLPVPTYLIASSLHRNKVISTAAFSNTINVSFYSFTLAQIICPVIYSLRSDQLRPIL</sequence>
<dbReference type="InterPro" id="IPR052921">
    <property type="entry name" value="GPCR1_Superfamily_Member"/>
</dbReference>
<feature type="transmembrane region" description="Helical" evidence="6">
    <location>
        <begin position="272"/>
        <end position="290"/>
    </location>
</feature>
<name>H3B6R2_LATCH</name>
<dbReference type="GO" id="GO:0004984">
    <property type="term" value="F:olfactory receptor activity"/>
    <property type="evidence" value="ECO:0007669"/>
    <property type="project" value="TreeGrafter"/>
</dbReference>
<dbReference type="Ensembl" id="ENSLACT00000017713.1">
    <property type="protein sequence ID" value="ENSLACP00000017583.1"/>
    <property type="gene ID" value="ENSLACG00000015489.1"/>
</dbReference>
<evidence type="ECO:0000256" key="1">
    <source>
        <dbReference type="ARBA" id="ARBA00004370"/>
    </source>
</evidence>
<dbReference type="GO" id="GO:0004930">
    <property type="term" value="F:G protein-coupled receptor activity"/>
    <property type="evidence" value="ECO:0007669"/>
    <property type="project" value="UniProtKB-KW"/>
</dbReference>
<feature type="transmembrane region" description="Helical" evidence="6">
    <location>
        <begin position="136"/>
        <end position="157"/>
    </location>
</feature>
<evidence type="ECO:0000256" key="6">
    <source>
        <dbReference type="SAM" id="Phobius"/>
    </source>
</evidence>
<proteinExistence type="inferred from homology"/>
<keyword evidence="5" id="KW-0807">Transducer</keyword>
<feature type="transmembrane region" description="Helical" evidence="6">
    <location>
        <begin position="194"/>
        <end position="211"/>
    </location>
</feature>
<dbReference type="Proteomes" id="UP000008672">
    <property type="component" value="Unassembled WGS sequence"/>
</dbReference>
<dbReference type="InParanoid" id="H3B6R2"/>
<reference evidence="8" key="2">
    <citation type="submission" date="2025-08" db="UniProtKB">
        <authorList>
            <consortium name="Ensembl"/>
        </authorList>
    </citation>
    <scope>IDENTIFICATION</scope>
</reference>
<keyword evidence="3 6" id="KW-1133">Transmembrane helix</keyword>
<keyword evidence="4 6" id="KW-0472">Membrane</keyword>
<dbReference type="AlphaFoldDB" id="H3B6R2"/>
<feature type="transmembrane region" description="Helical" evidence="6">
    <location>
        <begin position="232"/>
        <end position="252"/>
    </location>
</feature>
<reference evidence="8" key="3">
    <citation type="submission" date="2025-09" db="UniProtKB">
        <authorList>
            <consortium name="Ensembl"/>
        </authorList>
    </citation>
    <scope>IDENTIFICATION</scope>
</reference>
<dbReference type="PROSITE" id="PS00237">
    <property type="entry name" value="G_PROTEIN_RECEP_F1_1"/>
    <property type="match status" value="1"/>
</dbReference>
<feature type="transmembrane region" description="Helical" evidence="6">
    <location>
        <begin position="20"/>
        <end position="45"/>
    </location>
</feature>
<dbReference type="GO" id="GO:0005549">
    <property type="term" value="F:odorant binding"/>
    <property type="evidence" value="ECO:0007669"/>
    <property type="project" value="TreeGrafter"/>
</dbReference>
<comment type="similarity">
    <text evidence="5">Belongs to the G-protein coupled receptor 1 family.</text>
</comment>
<dbReference type="PANTHER" id="PTHR26451:SF980">
    <property type="entry name" value="GENE 7582-RELATED"/>
    <property type="match status" value="1"/>
</dbReference>
<dbReference type="GO" id="GO:0016020">
    <property type="term" value="C:membrane"/>
    <property type="evidence" value="ECO:0007669"/>
    <property type="project" value="UniProtKB-SubCell"/>
</dbReference>
<organism evidence="8 9">
    <name type="scientific">Latimeria chalumnae</name>
    <name type="common">Coelacanth</name>
    <dbReference type="NCBI Taxonomy" id="7897"/>
    <lineage>
        <taxon>Eukaryota</taxon>
        <taxon>Metazoa</taxon>
        <taxon>Chordata</taxon>
        <taxon>Craniata</taxon>
        <taxon>Vertebrata</taxon>
        <taxon>Euteleostomi</taxon>
        <taxon>Coelacanthiformes</taxon>
        <taxon>Coelacanthidae</taxon>
        <taxon>Latimeria</taxon>
    </lineage>
</organism>
<feature type="domain" description="G-protein coupled receptors family 1 profile" evidence="7">
    <location>
        <begin position="37"/>
        <end position="288"/>
    </location>
</feature>
<dbReference type="PANTHER" id="PTHR26451">
    <property type="entry name" value="G_PROTEIN_RECEP_F1_2 DOMAIN-CONTAINING PROTEIN"/>
    <property type="match status" value="1"/>
</dbReference>
<accession>H3B6R2</accession>
<evidence type="ECO:0000256" key="3">
    <source>
        <dbReference type="ARBA" id="ARBA00022989"/>
    </source>
</evidence>
<dbReference type="CDD" id="cd00637">
    <property type="entry name" value="7tm_classA_rhodopsin-like"/>
    <property type="match status" value="1"/>
</dbReference>
<keyword evidence="9" id="KW-1185">Reference proteome</keyword>
<dbReference type="GeneTree" id="ENSGT01130000278414"/>
<dbReference type="InterPro" id="IPR000276">
    <property type="entry name" value="GPCR_Rhodpsn"/>
</dbReference>
<gene>
    <name evidence="8" type="primary">LOC106703873</name>
</gene>
<protein>
    <recommendedName>
        <fullName evidence="7">G-protein coupled receptors family 1 profile domain-containing protein</fullName>
    </recommendedName>
</protein>
<evidence type="ECO:0000259" key="7">
    <source>
        <dbReference type="PROSITE" id="PS50262"/>
    </source>
</evidence>
<dbReference type="PROSITE" id="PS50262">
    <property type="entry name" value="G_PROTEIN_RECEP_F1_2"/>
    <property type="match status" value="1"/>
</dbReference>
<dbReference type="Gene3D" id="1.20.1070.10">
    <property type="entry name" value="Rhodopsin 7-helix transmembrane proteins"/>
    <property type="match status" value="1"/>
</dbReference>
<dbReference type="PRINTS" id="PR00237">
    <property type="entry name" value="GPCRRHODOPSN"/>
</dbReference>
<evidence type="ECO:0000313" key="8">
    <source>
        <dbReference type="Ensembl" id="ENSLACP00000017583.1"/>
    </source>
</evidence>
<evidence type="ECO:0000313" key="9">
    <source>
        <dbReference type="Proteomes" id="UP000008672"/>
    </source>
</evidence>
<evidence type="ECO:0000256" key="5">
    <source>
        <dbReference type="RuleBase" id="RU000688"/>
    </source>
</evidence>
<keyword evidence="5" id="KW-0297">G-protein coupled receptor</keyword>
<keyword evidence="5" id="KW-0675">Receptor</keyword>
<evidence type="ECO:0000256" key="2">
    <source>
        <dbReference type="ARBA" id="ARBA00022692"/>
    </source>
</evidence>
<dbReference type="InterPro" id="IPR017452">
    <property type="entry name" value="GPCR_Rhodpsn_7TM"/>
</dbReference>
<evidence type="ECO:0000256" key="4">
    <source>
        <dbReference type="ARBA" id="ARBA00023136"/>
    </source>
</evidence>
<comment type="subcellular location">
    <subcellularLocation>
        <location evidence="1">Membrane</location>
    </subcellularLocation>
</comment>